<sequence>MFGERGHISEGPRDFISRKRRNIALPTRRLGITGQITDLLTRVSVCPLSEVVFLPEYLIWSEIASKRLDSKEVKDALDLRGAVINTWTIHNFRDFYARENTVLVWSARSNDLLYNTYYTHEESLNIVRELLTFQLRDSLNYFKQSLLNILECSVPKLNCICIVSPPSAGKNFYFDGVRDYFLNTGQMCNPNKTNHVAYQDCYNKMLGK</sequence>
<evidence type="ECO:0000313" key="1">
    <source>
        <dbReference type="EMBL" id="KAL3286275.1"/>
    </source>
</evidence>
<keyword evidence="2" id="KW-1185">Reference proteome</keyword>
<name>A0ABD2P5X3_9CUCU</name>
<dbReference type="Gene3D" id="3.40.50.300">
    <property type="entry name" value="P-loop containing nucleotide triphosphate hydrolases"/>
    <property type="match status" value="1"/>
</dbReference>
<dbReference type="SUPFAM" id="SSF52540">
    <property type="entry name" value="P-loop containing nucleoside triphosphate hydrolases"/>
    <property type="match status" value="1"/>
</dbReference>
<dbReference type="AlphaFoldDB" id="A0ABD2P5X3"/>
<organism evidence="1 2">
    <name type="scientific">Cryptolaemus montrouzieri</name>
    <dbReference type="NCBI Taxonomy" id="559131"/>
    <lineage>
        <taxon>Eukaryota</taxon>
        <taxon>Metazoa</taxon>
        <taxon>Ecdysozoa</taxon>
        <taxon>Arthropoda</taxon>
        <taxon>Hexapoda</taxon>
        <taxon>Insecta</taxon>
        <taxon>Pterygota</taxon>
        <taxon>Neoptera</taxon>
        <taxon>Endopterygota</taxon>
        <taxon>Coleoptera</taxon>
        <taxon>Polyphaga</taxon>
        <taxon>Cucujiformia</taxon>
        <taxon>Coccinelloidea</taxon>
        <taxon>Coccinellidae</taxon>
        <taxon>Scymninae</taxon>
        <taxon>Scymnini</taxon>
        <taxon>Cryptolaemus</taxon>
    </lineage>
</organism>
<dbReference type="Proteomes" id="UP001516400">
    <property type="component" value="Unassembled WGS sequence"/>
</dbReference>
<dbReference type="EMBL" id="JABFTP020000185">
    <property type="protein sequence ID" value="KAL3286275.1"/>
    <property type="molecule type" value="Genomic_DNA"/>
</dbReference>
<protein>
    <submittedName>
        <fullName evidence="1">Uncharacterized protein</fullName>
    </submittedName>
</protein>
<dbReference type="InterPro" id="IPR027417">
    <property type="entry name" value="P-loop_NTPase"/>
</dbReference>
<reference evidence="1 2" key="1">
    <citation type="journal article" date="2021" name="BMC Biol.">
        <title>Horizontally acquired antibacterial genes associated with adaptive radiation of ladybird beetles.</title>
        <authorList>
            <person name="Li H.S."/>
            <person name="Tang X.F."/>
            <person name="Huang Y.H."/>
            <person name="Xu Z.Y."/>
            <person name="Chen M.L."/>
            <person name="Du X.Y."/>
            <person name="Qiu B.Y."/>
            <person name="Chen P.T."/>
            <person name="Zhang W."/>
            <person name="Slipinski A."/>
            <person name="Escalona H.E."/>
            <person name="Waterhouse R.M."/>
            <person name="Zwick A."/>
            <person name="Pang H."/>
        </authorList>
    </citation>
    <scope>NUCLEOTIDE SEQUENCE [LARGE SCALE GENOMIC DNA]</scope>
    <source>
        <strain evidence="1">SYSU2018</strain>
    </source>
</reference>
<proteinExistence type="predicted"/>
<comment type="caution">
    <text evidence="1">The sequence shown here is derived from an EMBL/GenBank/DDBJ whole genome shotgun (WGS) entry which is preliminary data.</text>
</comment>
<accession>A0ABD2P5X3</accession>
<gene>
    <name evidence="1" type="ORF">HHI36_000784</name>
</gene>
<evidence type="ECO:0000313" key="2">
    <source>
        <dbReference type="Proteomes" id="UP001516400"/>
    </source>
</evidence>